<name>A0A163JSD4_ABSGL</name>
<feature type="region of interest" description="Disordered" evidence="1">
    <location>
        <begin position="232"/>
        <end position="260"/>
    </location>
</feature>
<dbReference type="InParanoid" id="A0A163JSD4"/>
<evidence type="ECO:0000313" key="3">
    <source>
        <dbReference type="Proteomes" id="UP000078561"/>
    </source>
</evidence>
<reference evidence="2" key="1">
    <citation type="submission" date="2016-04" db="EMBL/GenBank/DDBJ databases">
        <authorList>
            <person name="Evans L.H."/>
            <person name="Alamgir A."/>
            <person name="Owens N."/>
            <person name="Weber N.D."/>
            <person name="Virtaneva K."/>
            <person name="Barbian K."/>
            <person name="Babar A."/>
            <person name="Rosenke K."/>
        </authorList>
    </citation>
    <scope>NUCLEOTIDE SEQUENCE [LARGE SCALE GENOMIC DNA]</scope>
    <source>
        <strain evidence="2">CBS 101.48</strain>
    </source>
</reference>
<evidence type="ECO:0000256" key="1">
    <source>
        <dbReference type="SAM" id="MobiDB-lite"/>
    </source>
</evidence>
<sequence>MLRSALSLLSLLRLDNRSSRVVIVKIRPYDGENTRSRLIFAVKPKNAIVKRKHVLDIDTCKETAENHQVKECKQQKEYYTIGSRSVLKRGVILSISPLVHLWLTVSTLQEHLLKRKNDNTDTAERNKHLRTIVASTKTGHSGSTKIALAKTGAVWEAFCDDQEVETPWSQAAFKDESLVDYVFFRRASMDETPMVHSGVPQIGTLKREWDTISLNIPWKAQGAVGDETFIKRRSSQGGGLAERSEPKDLSHDKSDHHSRQRLLRGSINHSMSNDVLHWSPSGKPCAQYSKLGRYMGLLTTTDPFGAADQLAPPPFRRSLH</sequence>
<gene>
    <name evidence="2" type="primary">ABSGL_07995.1 scaffold 9429</name>
</gene>
<feature type="compositionally biased region" description="Basic and acidic residues" evidence="1">
    <location>
        <begin position="242"/>
        <end position="257"/>
    </location>
</feature>
<keyword evidence="3" id="KW-1185">Reference proteome</keyword>
<organism evidence="2">
    <name type="scientific">Absidia glauca</name>
    <name type="common">Pin mould</name>
    <dbReference type="NCBI Taxonomy" id="4829"/>
    <lineage>
        <taxon>Eukaryota</taxon>
        <taxon>Fungi</taxon>
        <taxon>Fungi incertae sedis</taxon>
        <taxon>Mucoromycota</taxon>
        <taxon>Mucoromycotina</taxon>
        <taxon>Mucoromycetes</taxon>
        <taxon>Mucorales</taxon>
        <taxon>Cunninghamellaceae</taxon>
        <taxon>Absidia</taxon>
    </lineage>
</organism>
<proteinExistence type="predicted"/>
<accession>A0A163JSD4</accession>
<evidence type="ECO:0000313" key="2">
    <source>
        <dbReference type="EMBL" id="SAM02224.1"/>
    </source>
</evidence>
<dbReference type="AlphaFoldDB" id="A0A163JSD4"/>
<protein>
    <submittedName>
        <fullName evidence="2">Uncharacterized protein</fullName>
    </submittedName>
</protein>
<dbReference type="Proteomes" id="UP000078561">
    <property type="component" value="Unassembled WGS sequence"/>
</dbReference>
<dbReference type="EMBL" id="LT553750">
    <property type="protein sequence ID" value="SAM02224.1"/>
    <property type="molecule type" value="Genomic_DNA"/>
</dbReference>